<protein>
    <recommendedName>
        <fullName evidence="4">Histidine kinase</fullName>
    </recommendedName>
</protein>
<reference evidence="2 3" key="1">
    <citation type="submission" date="2019-12" db="EMBL/GenBank/DDBJ databases">
        <title>Novel species isolated from a subtropical stream in China.</title>
        <authorList>
            <person name="Lu H."/>
        </authorList>
    </citation>
    <scope>NUCLEOTIDE SEQUENCE [LARGE SCALE GENOMIC DNA]</scope>
    <source>
        <strain evidence="2 3">FT127W</strain>
    </source>
</reference>
<accession>A0A7X4HC38</accession>
<keyword evidence="3" id="KW-1185">Reference proteome</keyword>
<dbReference type="RefSeq" id="WP_161072813.1">
    <property type="nucleotide sequence ID" value="NZ_CP086370.1"/>
</dbReference>
<evidence type="ECO:0000313" key="3">
    <source>
        <dbReference type="Proteomes" id="UP000450676"/>
    </source>
</evidence>
<evidence type="ECO:0000313" key="2">
    <source>
        <dbReference type="EMBL" id="MYN08493.1"/>
    </source>
</evidence>
<proteinExistence type="predicted"/>
<sequence>MKKLPLISLLFLSACSMPYRPAQFIEPAAAFPGLAHFLAQAPGHQVDVLLVHGMCTHDASWATETVQQLSSALAANLPPPAPAARAQAGTGAPQIEIIPAVVPTGDGAIRFQSLIWSPLTTPLKQQLCYDQSEKSPICQGSPPYTPQRASINAKVKDLLMDDCLPDALIYQGVARGQIQQRMREAVMRATAGAAPDAPLVVISESLGSKILFDTLGSMLDERSATPDARRASEAAQQTLDRMAYLVMAANQIPILGLADQDLPLEVGRRALPQDSLQRVLGRRGARLAAAPGAAPALSGLTLVAFTDPNDLLSYTLLKEKYERPGVAVHNVLVSNARSWFGALENPVDAHVRYLDNPDVGRLIACGEPKSQLCR</sequence>
<feature type="chain" id="PRO_5031547533" description="Histidine kinase" evidence="1">
    <location>
        <begin position="22"/>
        <end position="374"/>
    </location>
</feature>
<dbReference type="EMBL" id="WWCU01000014">
    <property type="protein sequence ID" value="MYN08493.1"/>
    <property type="molecule type" value="Genomic_DNA"/>
</dbReference>
<organism evidence="2 3">
    <name type="scientific">Pseudoduganella aquatica</name>
    <dbReference type="NCBI Taxonomy" id="2660641"/>
    <lineage>
        <taxon>Bacteria</taxon>
        <taxon>Pseudomonadati</taxon>
        <taxon>Pseudomonadota</taxon>
        <taxon>Betaproteobacteria</taxon>
        <taxon>Burkholderiales</taxon>
        <taxon>Oxalobacteraceae</taxon>
        <taxon>Telluria group</taxon>
        <taxon>Pseudoduganella</taxon>
    </lineage>
</organism>
<evidence type="ECO:0008006" key="4">
    <source>
        <dbReference type="Google" id="ProtNLM"/>
    </source>
</evidence>
<dbReference type="PROSITE" id="PS51257">
    <property type="entry name" value="PROKAR_LIPOPROTEIN"/>
    <property type="match status" value="1"/>
</dbReference>
<evidence type="ECO:0000256" key="1">
    <source>
        <dbReference type="SAM" id="SignalP"/>
    </source>
</evidence>
<comment type="caution">
    <text evidence="2">The sequence shown here is derived from an EMBL/GenBank/DDBJ whole genome shotgun (WGS) entry which is preliminary data.</text>
</comment>
<keyword evidence="1" id="KW-0732">Signal</keyword>
<feature type="signal peptide" evidence="1">
    <location>
        <begin position="1"/>
        <end position="21"/>
    </location>
</feature>
<name>A0A7X4HC38_9BURK</name>
<dbReference type="Proteomes" id="UP000450676">
    <property type="component" value="Unassembled WGS sequence"/>
</dbReference>
<dbReference type="AlphaFoldDB" id="A0A7X4HC38"/>
<gene>
    <name evidence="2" type="ORF">GTP77_14220</name>
</gene>